<evidence type="ECO:0000313" key="2">
    <source>
        <dbReference type="EMBL" id="MPN39644.1"/>
    </source>
</evidence>
<keyword evidence="1" id="KW-0812">Transmembrane</keyword>
<protein>
    <submittedName>
        <fullName evidence="2">Uncharacterized protein</fullName>
    </submittedName>
</protein>
<accession>A0A645HU12</accession>
<feature type="transmembrane region" description="Helical" evidence="1">
    <location>
        <begin position="6"/>
        <end position="34"/>
    </location>
</feature>
<keyword evidence="1" id="KW-0472">Membrane</keyword>
<gene>
    <name evidence="2" type="ORF">SDC9_187172</name>
</gene>
<proteinExistence type="predicted"/>
<keyword evidence="1" id="KW-1133">Transmembrane helix</keyword>
<organism evidence="2">
    <name type="scientific">bioreactor metagenome</name>
    <dbReference type="NCBI Taxonomy" id="1076179"/>
    <lineage>
        <taxon>unclassified sequences</taxon>
        <taxon>metagenomes</taxon>
        <taxon>ecological metagenomes</taxon>
    </lineage>
</organism>
<sequence length="56" mass="6297">MNLLGLFLVLYILGRYISFISILMIAVFVFAIMGTINVAKGEMKEIPLIGGFRLFK</sequence>
<reference evidence="2" key="1">
    <citation type="submission" date="2019-08" db="EMBL/GenBank/DDBJ databases">
        <authorList>
            <person name="Kucharzyk K."/>
            <person name="Murdoch R.W."/>
            <person name="Higgins S."/>
            <person name="Loffler F."/>
        </authorList>
    </citation>
    <scope>NUCLEOTIDE SEQUENCE</scope>
</reference>
<evidence type="ECO:0000256" key="1">
    <source>
        <dbReference type="SAM" id="Phobius"/>
    </source>
</evidence>
<comment type="caution">
    <text evidence="2">The sequence shown here is derived from an EMBL/GenBank/DDBJ whole genome shotgun (WGS) entry which is preliminary data.</text>
</comment>
<dbReference type="EMBL" id="VSSQ01095571">
    <property type="protein sequence ID" value="MPN39644.1"/>
    <property type="molecule type" value="Genomic_DNA"/>
</dbReference>
<name>A0A645HU12_9ZZZZ</name>
<dbReference type="AlphaFoldDB" id="A0A645HU12"/>